<dbReference type="PANTHER" id="PTHR12280:SF20">
    <property type="entry name" value="4'-PHOSPHOPANTETHEINE PHOSPHATASE"/>
    <property type="match status" value="1"/>
</dbReference>
<comment type="cofactor">
    <cofactor evidence="1">
        <name>Mn(2+)</name>
        <dbReference type="ChEBI" id="CHEBI:29035"/>
    </cofactor>
</comment>
<dbReference type="Gene3D" id="1.20.1700.10">
    <property type="entry name" value="AF1104-like"/>
    <property type="match status" value="1"/>
</dbReference>
<dbReference type="InterPro" id="IPR002791">
    <property type="entry name" value="ARMT1-like_metal-bd"/>
</dbReference>
<keyword evidence="7" id="KW-0067">ATP-binding</keyword>
<proteinExistence type="predicted"/>
<evidence type="ECO:0000259" key="10">
    <source>
        <dbReference type="Pfam" id="PF01937"/>
    </source>
</evidence>
<dbReference type="SUPFAM" id="SSF53067">
    <property type="entry name" value="Actin-like ATPase domain"/>
    <property type="match status" value="1"/>
</dbReference>
<dbReference type="GO" id="GO:0005524">
    <property type="term" value="F:ATP binding"/>
    <property type="evidence" value="ECO:0007669"/>
    <property type="project" value="UniProtKB-KW"/>
</dbReference>
<dbReference type="GO" id="GO:0004594">
    <property type="term" value="F:pantothenate kinase activity"/>
    <property type="evidence" value="ECO:0007669"/>
    <property type="project" value="TreeGrafter"/>
</dbReference>
<feature type="domain" description="Damage-control phosphatase ARMT1-like metal-binding" evidence="10">
    <location>
        <begin position="246"/>
        <end position="618"/>
    </location>
</feature>
<evidence type="ECO:0000313" key="12">
    <source>
        <dbReference type="Proteomes" id="UP000306102"/>
    </source>
</evidence>
<dbReference type="InterPro" id="IPR043129">
    <property type="entry name" value="ATPase_NBD"/>
</dbReference>
<protein>
    <recommendedName>
        <fullName evidence="10">Damage-control phosphatase ARMT1-like metal-binding domain-containing protein</fullName>
    </recommendedName>
</protein>
<keyword evidence="5" id="KW-0547">Nucleotide-binding</keyword>
<dbReference type="AlphaFoldDB" id="A0A4S4CXI4"/>
<evidence type="ECO:0000256" key="4">
    <source>
        <dbReference type="ARBA" id="ARBA00022723"/>
    </source>
</evidence>
<evidence type="ECO:0000256" key="2">
    <source>
        <dbReference type="ARBA" id="ARBA00001967"/>
    </source>
</evidence>
<evidence type="ECO:0000256" key="5">
    <source>
        <dbReference type="ARBA" id="ARBA00022741"/>
    </source>
</evidence>
<evidence type="ECO:0000256" key="8">
    <source>
        <dbReference type="ARBA" id="ARBA00022993"/>
    </source>
</evidence>
<comment type="caution">
    <text evidence="11">The sequence shown here is derived from an EMBL/GenBank/DDBJ whole genome shotgun (WGS) entry which is preliminary data.</text>
</comment>
<reference evidence="11 12" key="1">
    <citation type="journal article" date="2018" name="Proc. Natl. Acad. Sci. U.S.A.">
        <title>Draft genome sequence of Camellia sinensis var. sinensis provides insights into the evolution of the tea genome and tea quality.</title>
        <authorList>
            <person name="Wei C."/>
            <person name="Yang H."/>
            <person name="Wang S."/>
            <person name="Zhao J."/>
            <person name="Liu C."/>
            <person name="Gao L."/>
            <person name="Xia E."/>
            <person name="Lu Y."/>
            <person name="Tai Y."/>
            <person name="She G."/>
            <person name="Sun J."/>
            <person name="Cao H."/>
            <person name="Tong W."/>
            <person name="Gao Q."/>
            <person name="Li Y."/>
            <person name="Deng W."/>
            <person name="Jiang X."/>
            <person name="Wang W."/>
            <person name="Chen Q."/>
            <person name="Zhang S."/>
            <person name="Li H."/>
            <person name="Wu J."/>
            <person name="Wang P."/>
            <person name="Li P."/>
            <person name="Shi C."/>
            <person name="Zheng F."/>
            <person name="Jian J."/>
            <person name="Huang B."/>
            <person name="Shan D."/>
            <person name="Shi M."/>
            <person name="Fang C."/>
            <person name="Yue Y."/>
            <person name="Li F."/>
            <person name="Li D."/>
            <person name="Wei S."/>
            <person name="Han B."/>
            <person name="Jiang C."/>
            <person name="Yin Y."/>
            <person name="Xia T."/>
            <person name="Zhang Z."/>
            <person name="Bennetzen J.L."/>
            <person name="Zhao S."/>
            <person name="Wan X."/>
        </authorList>
    </citation>
    <scope>NUCLEOTIDE SEQUENCE [LARGE SCALE GENOMIC DNA]</scope>
    <source>
        <strain evidence="12">cv. Shuchazao</strain>
        <tissue evidence="11">Leaf</tissue>
    </source>
</reference>
<dbReference type="Gene3D" id="3.40.50.10880">
    <property type="entry name" value="Uncharacterised protein PF01937, DUF89, domain 3"/>
    <property type="match status" value="1"/>
</dbReference>
<organism evidence="11 12">
    <name type="scientific">Camellia sinensis var. sinensis</name>
    <name type="common">China tea</name>
    <dbReference type="NCBI Taxonomy" id="542762"/>
    <lineage>
        <taxon>Eukaryota</taxon>
        <taxon>Viridiplantae</taxon>
        <taxon>Streptophyta</taxon>
        <taxon>Embryophyta</taxon>
        <taxon>Tracheophyta</taxon>
        <taxon>Spermatophyta</taxon>
        <taxon>Magnoliopsida</taxon>
        <taxon>eudicotyledons</taxon>
        <taxon>Gunneridae</taxon>
        <taxon>Pentapetalae</taxon>
        <taxon>asterids</taxon>
        <taxon>Ericales</taxon>
        <taxon>Theaceae</taxon>
        <taxon>Camellia</taxon>
    </lineage>
</organism>
<keyword evidence="4" id="KW-0479">Metal-binding</keyword>
<dbReference type="EMBL" id="SDRB02013680">
    <property type="protein sequence ID" value="THF94388.1"/>
    <property type="molecule type" value="Genomic_DNA"/>
</dbReference>
<dbReference type="Pfam" id="PF03630">
    <property type="entry name" value="Fumble"/>
    <property type="match status" value="2"/>
</dbReference>
<sequence length="693" mass="76382">MKGQKEFVQSDQNELFPYLLVNIGSGVSVIKDFELRFHSYFHFSFDELLELSQRGDNRTIDMLVGGIYGGMDYSKIGFSASTITSSFGKAISENKDLQDYRPEDISLSLLRMISYKLDRSKGNEQAMFFRHEGFLGALGDLNEKASICCISWMEKFVQKGTEITAPVPMAPPGTTGLGGFEVPSSRGNTLRSDASNLNVGVRHLVPALEVFPLLADPKTYWFTVLSEHLPDLVDKAVASEGGTDDAKRRGDAFARAFSAHLARLMGEPAAYGKLGLANLLGLREECLREFYFVDAYRSIKQRENGASLAVLPDLLMEIDSMNESVSGFAALREKLSENEEVSTGLLCFQASGFALVYKDNDEDDDTHSVDHVHRRETRLLTLIEGVLAANIFDWGSRACVDLYHKGTIIEIYRMSRKKMQRPWRVDDFDLFKERMLGSGDNKPPPHKRALLFVDNSGADVILGMLPLARELLRRGTEVVLVANSLPALNDVTAMELPDIVAEAAKARLLCPSTQETDSSGPQHCDIIHRAAEAGGLLVDAMINIQDASKENSVSAVPLMVVENGCGSPCIDLRQVSSELAAAAKDADLIILEGMGRALHTNFNARFKCDALKVRVYHSVIFLECKDRRHLVISRVPINWSNNENCPTNEIFGPIKLKGVPKADFQGLLDSLSNKNIPFTACNGEESAVGGKVD</sequence>
<evidence type="ECO:0000256" key="6">
    <source>
        <dbReference type="ARBA" id="ARBA00022801"/>
    </source>
</evidence>
<dbReference type="Gene3D" id="3.30.420.40">
    <property type="match status" value="2"/>
</dbReference>
<dbReference type="STRING" id="542762.A0A4S4CXI4"/>
<name>A0A4S4CXI4_CAMSN</name>
<dbReference type="Pfam" id="PF01937">
    <property type="entry name" value="ARMT1-like_dom"/>
    <property type="match status" value="1"/>
</dbReference>
<dbReference type="InterPro" id="IPR004567">
    <property type="entry name" value="Type_II_PanK"/>
</dbReference>
<dbReference type="SUPFAM" id="SSF111321">
    <property type="entry name" value="AF1104-like"/>
    <property type="match status" value="2"/>
</dbReference>
<evidence type="ECO:0000256" key="9">
    <source>
        <dbReference type="ARBA" id="ARBA00023211"/>
    </source>
</evidence>
<keyword evidence="8" id="KW-0173">Coenzyme A biosynthesis</keyword>
<dbReference type="GO" id="GO:0015937">
    <property type="term" value="P:coenzyme A biosynthetic process"/>
    <property type="evidence" value="ECO:0007669"/>
    <property type="project" value="UniProtKB-KW"/>
</dbReference>
<dbReference type="PANTHER" id="PTHR12280">
    <property type="entry name" value="PANTOTHENATE KINASE"/>
    <property type="match status" value="1"/>
</dbReference>
<keyword evidence="9" id="KW-0464">Manganese</keyword>
<dbReference type="GO" id="GO:0005634">
    <property type="term" value="C:nucleus"/>
    <property type="evidence" value="ECO:0007669"/>
    <property type="project" value="TreeGrafter"/>
</dbReference>
<evidence type="ECO:0000313" key="11">
    <source>
        <dbReference type="EMBL" id="THF94388.1"/>
    </source>
</evidence>
<keyword evidence="3" id="KW-0533">Nickel</keyword>
<dbReference type="Proteomes" id="UP000306102">
    <property type="component" value="Unassembled WGS sequence"/>
</dbReference>
<evidence type="ECO:0000256" key="3">
    <source>
        <dbReference type="ARBA" id="ARBA00022596"/>
    </source>
</evidence>
<evidence type="ECO:0000256" key="7">
    <source>
        <dbReference type="ARBA" id="ARBA00022840"/>
    </source>
</evidence>
<dbReference type="GO" id="GO:0046872">
    <property type="term" value="F:metal ion binding"/>
    <property type="evidence" value="ECO:0007669"/>
    <property type="project" value="UniProtKB-KW"/>
</dbReference>
<dbReference type="InterPro" id="IPR036075">
    <property type="entry name" value="ARMT-1-like_metal-bd_sf"/>
</dbReference>
<dbReference type="InterPro" id="IPR035073">
    <property type="entry name" value="At2g17340_3_helix_bundle"/>
</dbReference>
<gene>
    <name evidence="11" type="ORF">TEA_021365</name>
</gene>
<evidence type="ECO:0000256" key="1">
    <source>
        <dbReference type="ARBA" id="ARBA00001936"/>
    </source>
</evidence>
<keyword evidence="6" id="KW-0378">Hydrolase</keyword>
<accession>A0A4S4CXI4</accession>
<dbReference type="GO" id="GO:0016787">
    <property type="term" value="F:hydrolase activity"/>
    <property type="evidence" value="ECO:0007669"/>
    <property type="project" value="UniProtKB-KW"/>
</dbReference>
<keyword evidence="12" id="KW-1185">Reference proteome</keyword>
<dbReference type="GO" id="GO:0005829">
    <property type="term" value="C:cytosol"/>
    <property type="evidence" value="ECO:0007669"/>
    <property type="project" value="TreeGrafter"/>
</dbReference>
<comment type="cofactor">
    <cofactor evidence="2">
        <name>Ni(2+)</name>
        <dbReference type="ChEBI" id="CHEBI:49786"/>
    </cofactor>
</comment>